<dbReference type="RefSeq" id="WP_345352509.1">
    <property type="nucleotide sequence ID" value="NZ_BAABFB010000075.1"/>
</dbReference>
<dbReference type="Proteomes" id="UP001501183">
    <property type="component" value="Unassembled WGS sequence"/>
</dbReference>
<feature type="transmembrane region" description="Helical" evidence="1">
    <location>
        <begin position="21"/>
        <end position="42"/>
    </location>
</feature>
<keyword evidence="1" id="KW-0812">Transmembrane</keyword>
<keyword evidence="1" id="KW-1133">Transmembrane helix</keyword>
<feature type="transmembrane region" description="Helical" evidence="1">
    <location>
        <begin position="144"/>
        <end position="162"/>
    </location>
</feature>
<accession>A0ABP8PPI1</accession>
<evidence type="ECO:0000313" key="3">
    <source>
        <dbReference type="Proteomes" id="UP001501183"/>
    </source>
</evidence>
<organism evidence="2 3">
    <name type="scientific">Rhodococcus olei</name>
    <dbReference type="NCBI Taxonomy" id="2161675"/>
    <lineage>
        <taxon>Bacteria</taxon>
        <taxon>Bacillati</taxon>
        <taxon>Actinomycetota</taxon>
        <taxon>Actinomycetes</taxon>
        <taxon>Mycobacteriales</taxon>
        <taxon>Nocardiaceae</taxon>
        <taxon>Rhodococcus</taxon>
    </lineage>
</organism>
<evidence type="ECO:0000256" key="1">
    <source>
        <dbReference type="SAM" id="Phobius"/>
    </source>
</evidence>
<comment type="caution">
    <text evidence="2">The sequence shown here is derived from an EMBL/GenBank/DDBJ whole genome shotgun (WGS) entry which is preliminary data.</text>
</comment>
<proteinExistence type="predicted"/>
<evidence type="ECO:0000313" key="2">
    <source>
        <dbReference type="EMBL" id="GAA4489723.1"/>
    </source>
</evidence>
<dbReference type="EMBL" id="BAABFB010000075">
    <property type="protein sequence ID" value="GAA4489723.1"/>
    <property type="molecule type" value="Genomic_DNA"/>
</dbReference>
<feature type="transmembrane region" description="Helical" evidence="1">
    <location>
        <begin position="78"/>
        <end position="98"/>
    </location>
</feature>
<feature type="transmembrane region" description="Helical" evidence="1">
    <location>
        <begin position="105"/>
        <end position="124"/>
    </location>
</feature>
<keyword evidence="1" id="KW-0472">Membrane</keyword>
<reference evidence="3" key="1">
    <citation type="journal article" date="2019" name="Int. J. Syst. Evol. Microbiol.">
        <title>The Global Catalogue of Microorganisms (GCM) 10K type strain sequencing project: providing services to taxonomists for standard genome sequencing and annotation.</title>
        <authorList>
            <consortium name="The Broad Institute Genomics Platform"/>
            <consortium name="The Broad Institute Genome Sequencing Center for Infectious Disease"/>
            <person name="Wu L."/>
            <person name="Ma J."/>
        </authorList>
    </citation>
    <scope>NUCLEOTIDE SEQUENCE [LARGE SCALE GENOMIC DNA]</scope>
    <source>
        <strain evidence="3">JCM 32206</strain>
    </source>
</reference>
<sequence>MTTIHETHRSPTDSAVAARRAVAGCTIAAVAAMWLGLLGPAWTYVPPQPQGTAPAAELSFAALSAAVAGSSSAVQVTYFGWLAWAFAFGTTVLAILLIRTGHRLIAALCIGAGALQLAVAVLAVKGPLPWSVFVDGLADARLGAALMLAGYVLLVAAGVLAVRLPSADHAPTPE</sequence>
<gene>
    <name evidence="2" type="ORF">GCM10023094_51780</name>
</gene>
<keyword evidence="3" id="KW-1185">Reference proteome</keyword>
<protein>
    <submittedName>
        <fullName evidence="2">Uncharacterized protein</fullName>
    </submittedName>
</protein>
<name>A0ABP8PPI1_9NOCA</name>